<dbReference type="SUPFAM" id="SSF56935">
    <property type="entry name" value="Porins"/>
    <property type="match status" value="1"/>
</dbReference>
<dbReference type="PROSITE" id="PS52016">
    <property type="entry name" value="TONB_DEPENDENT_REC_3"/>
    <property type="match status" value="1"/>
</dbReference>
<dbReference type="PANTHER" id="PTHR30069:SF29">
    <property type="entry name" value="HEMOGLOBIN AND HEMOGLOBIN-HAPTOGLOBIN-BINDING PROTEIN 1-RELATED"/>
    <property type="match status" value="1"/>
</dbReference>
<dbReference type="RefSeq" id="WP_142932180.1">
    <property type="nucleotide sequence ID" value="NZ_ML660165.1"/>
</dbReference>
<dbReference type="InterPro" id="IPR039426">
    <property type="entry name" value="TonB-dep_rcpt-like"/>
</dbReference>
<comment type="caution">
    <text evidence="15">The sequence shown here is derived from an EMBL/GenBank/DDBJ whole genome shotgun (WGS) entry which is preliminary data.</text>
</comment>
<keyword evidence="4 11" id="KW-1134">Transmembrane beta strand</keyword>
<dbReference type="Gene3D" id="2.170.130.10">
    <property type="entry name" value="TonB-dependent receptor, plug domain"/>
    <property type="match status" value="1"/>
</dbReference>
<evidence type="ECO:0000256" key="11">
    <source>
        <dbReference type="PROSITE-ProRule" id="PRU01360"/>
    </source>
</evidence>
<dbReference type="OrthoDB" id="9764669at2"/>
<evidence type="ECO:0000256" key="4">
    <source>
        <dbReference type="ARBA" id="ARBA00022452"/>
    </source>
</evidence>
<keyword evidence="7 12" id="KW-0798">TonB box</keyword>
<keyword evidence="6" id="KW-0732">Signal</keyword>
<dbReference type="PANTHER" id="PTHR30069">
    <property type="entry name" value="TONB-DEPENDENT OUTER MEMBRANE RECEPTOR"/>
    <property type="match status" value="1"/>
</dbReference>
<dbReference type="InterPro" id="IPR037066">
    <property type="entry name" value="Plug_dom_sf"/>
</dbReference>
<dbReference type="Proteomes" id="UP000315439">
    <property type="component" value="Unassembled WGS sequence"/>
</dbReference>
<sequence length="691" mass="79340">MALVIILGLGEAGAVENGEDYEDDSNNQNALFDLSLEDLLEMRVIVSSKQSQLIQKAPGVVRVFTRNDIEKFGYLTLRDLLGNVPGVQLDEARNGHTLIFMRGVQSRYNSKILLLIDGVPIRDPYYGQFLIDEQIPLQNVERVEIISGPGSVLYGANGFAGVISVITRSDSNEVQAYIGNDNTIGLSVNAAKNNFSGFVDYYDTKGWQPSRNRDGSTFDHDQRANNEQLFLKYQDDNWTAILNLQNYQHPWTYRDQNSNQFGNRNPDYFSLKYRKQIMDSTKIDIHGYYSDYRFIRESFRFDNLGNTTLRTEEDFKILLNGLETNLSWQKGQHIINLGVSYQADFTENASLNNLLTNTRTLNLARDSVHRSDIGLYFQDIWELTDELILTYGVRKDVLSDFDNELNYRVALTGDFENWYGKAMVGTAYRIPSYREYLDVRSFNFDLQPEHMTTFELQIGRKFDRGDANLTYFISDYQDFIKDLLVCTIQNGEEDFLDDCVTPNPERPVNDPDDRVVDDEYAINADKRRLSGLEFSSRFIPSEQLSLNLNLTYLFDFTEEIGRVDSDLFLGEAIDTGEVDLVYLSDFSVSIAASYQLDETAFGINLSYFSKRDVPPDYQTGVPVEIRNINNADEWYKLDLYLSTELSTNAKFYLKSTNLLDAEIFSQPFGGDLDYDNQWEGRNIRLGVVYQF</sequence>
<keyword evidence="9 15" id="KW-0675">Receptor</keyword>
<evidence type="ECO:0000256" key="2">
    <source>
        <dbReference type="ARBA" id="ARBA00008143"/>
    </source>
</evidence>
<feature type="domain" description="TonB-dependent receptor plug" evidence="14">
    <location>
        <begin position="55"/>
        <end position="162"/>
    </location>
</feature>
<dbReference type="GO" id="GO:0044718">
    <property type="term" value="P:siderophore transmembrane transport"/>
    <property type="evidence" value="ECO:0007669"/>
    <property type="project" value="TreeGrafter"/>
</dbReference>
<dbReference type="Gene3D" id="2.40.170.20">
    <property type="entry name" value="TonB-dependent receptor, beta-barrel domain"/>
    <property type="match status" value="1"/>
</dbReference>
<evidence type="ECO:0000256" key="6">
    <source>
        <dbReference type="ARBA" id="ARBA00022729"/>
    </source>
</evidence>
<keyword evidence="10 11" id="KW-0998">Cell outer membrane</keyword>
<keyword evidence="16" id="KW-1185">Reference proteome</keyword>
<dbReference type="Pfam" id="PF07715">
    <property type="entry name" value="Plug"/>
    <property type="match status" value="1"/>
</dbReference>
<name>A0A545UCJ9_9GAMM</name>
<dbReference type="InterPro" id="IPR012910">
    <property type="entry name" value="Plug_dom"/>
</dbReference>
<dbReference type="Pfam" id="PF00593">
    <property type="entry name" value="TonB_dep_Rec_b-barrel"/>
    <property type="match status" value="1"/>
</dbReference>
<dbReference type="GO" id="GO:0009279">
    <property type="term" value="C:cell outer membrane"/>
    <property type="evidence" value="ECO:0007669"/>
    <property type="project" value="UniProtKB-SubCell"/>
</dbReference>
<keyword evidence="5 11" id="KW-0812">Transmembrane</keyword>
<dbReference type="AlphaFoldDB" id="A0A545UCJ9"/>
<evidence type="ECO:0000256" key="8">
    <source>
        <dbReference type="ARBA" id="ARBA00023136"/>
    </source>
</evidence>
<dbReference type="InterPro" id="IPR000531">
    <property type="entry name" value="Beta-barrel_TonB"/>
</dbReference>
<evidence type="ECO:0000256" key="12">
    <source>
        <dbReference type="RuleBase" id="RU003357"/>
    </source>
</evidence>
<gene>
    <name evidence="15" type="ORF">FLL46_15220</name>
</gene>
<evidence type="ECO:0000256" key="7">
    <source>
        <dbReference type="ARBA" id="ARBA00023077"/>
    </source>
</evidence>
<dbReference type="GO" id="GO:0015344">
    <property type="term" value="F:siderophore uptake transmembrane transporter activity"/>
    <property type="evidence" value="ECO:0007669"/>
    <property type="project" value="TreeGrafter"/>
</dbReference>
<protein>
    <submittedName>
        <fullName evidence="15">TonB-dependent receptor</fullName>
    </submittedName>
</protein>
<evidence type="ECO:0000256" key="1">
    <source>
        <dbReference type="ARBA" id="ARBA00004571"/>
    </source>
</evidence>
<evidence type="ECO:0000259" key="13">
    <source>
        <dbReference type="Pfam" id="PF00593"/>
    </source>
</evidence>
<evidence type="ECO:0000313" key="16">
    <source>
        <dbReference type="Proteomes" id="UP000315439"/>
    </source>
</evidence>
<evidence type="ECO:0000313" key="15">
    <source>
        <dbReference type="EMBL" id="TQV87153.1"/>
    </source>
</evidence>
<accession>A0A545UCJ9</accession>
<feature type="domain" description="TonB-dependent receptor-like beta-barrel" evidence="13">
    <location>
        <begin position="187"/>
        <end position="654"/>
    </location>
</feature>
<proteinExistence type="inferred from homology"/>
<evidence type="ECO:0000256" key="3">
    <source>
        <dbReference type="ARBA" id="ARBA00022448"/>
    </source>
</evidence>
<evidence type="ECO:0000256" key="10">
    <source>
        <dbReference type="ARBA" id="ARBA00023237"/>
    </source>
</evidence>
<evidence type="ECO:0000256" key="9">
    <source>
        <dbReference type="ARBA" id="ARBA00023170"/>
    </source>
</evidence>
<keyword evidence="3 11" id="KW-0813">Transport</keyword>
<evidence type="ECO:0000259" key="14">
    <source>
        <dbReference type="Pfam" id="PF07715"/>
    </source>
</evidence>
<evidence type="ECO:0000256" key="5">
    <source>
        <dbReference type="ARBA" id="ARBA00022692"/>
    </source>
</evidence>
<organism evidence="15 16">
    <name type="scientific">Aliikangiella coralliicola</name>
    <dbReference type="NCBI Taxonomy" id="2592383"/>
    <lineage>
        <taxon>Bacteria</taxon>
        <taxon>Pseudomonadati</taxon>
        <taxon>Pseudomonadota</taxon>
        <taxon>Gammaproteobacteria</taxon>
        <taxon>Oceanospirillales</taxon>
        <taxon>Pleioneaceae</taxon>
        <taxon>Aliikangiella</taxon>
    </lineage>
</organism>
<keyword evidence="8 11" id="KW-0472">Membrane</keyword>
<reference evidence="15 16" key="1">
    <citation type="submission" date="2019-07" db="EMBL/GenBank/DDBJ databases">
        <title>Draft genome for Aliikangiella sp. M105.</title>
        <authorList>
            <person name="Wang G."/>
        </authorList>
    </citation>
    <scope>NUCLEOTIDE SEQUENCE [LARGE SCALE GENOMIC DNA]</scope>
    <source>
        <strain evidence="15 16">M105</strain>
    </source>
</reference>
<comment type="similarity">
    <text evidence="2">Belongs to the TonB-dependent receptor family. Hemoglobin/haptoglobin binding protein subfamily.</text>
</comment>
<dbReference type="EMBL" id="VIKS01000009">
    <property type="protein sequence ID" value="TQV87153.1"/>
    <property type="molecule type" value="Genomic_DNA"/>
</dbReference>
<comment type="subcellular location">
    <subcellularLocation>
        <location evidence="1 11">Cell outer membrane</location>
        <topology evidence="1 11">Multi-pass membrane protein</topology>
    </subcellularLocation>
</comment>
<dbReference type="InterPro" id="IPR036942">
    <property type="entry name" value="Beta-barrel_TonB_sf"/>
</dbReference>